<comment type="caution">
    <text evidence="2">The sequence shown here is derived from an EMBL/GenBank/DDBJ whole genome shotgun (WGS) entry which is preliminary data.</text>
</comment>
<reference evidence="2 3" key="1">
    <citation type="journal article" date="2020" name="Biotechnol. Biofuels">
        <title>New insights from the biogas microbiome by comprehensive genome-resolved metagenomics of nearly 1600 species originating from multiple anaerobic digesters.</title>
        <authorList>
            <person name="Campanaro S."/>
            <person name="Treu L."/>
            <person name="Rodriguez-R L.M."/>
            <person name="Kovalovszki A."/>
            <person name="Ziels R.M."/>
            <person name="Maus I."/>
            <person name="Zhu X."/>
            <person name="Kougias P.G."/>
            <person name="Basile A."/>
            <person name="Luo G."/>
            <person name="Schluter A."/>
            <person name="Konstantinidis K.T."/>
            <person name="Angelidaki I."/>
        </authorList>
    </citation>
    <scope>NUCLEOTIDE SEQUENCE [LARGE SCALE GENOMIC DNA]</scope>
    <source>
        <strain evidence="2">AS27yjCOA_202</strain>
    </source>
</reference>
<feature type="transmembrane region" description="Helical" evidence="1">
    <location>
        <begin position="73"/>
        <end position="92"/>
    </location>
</feature>
<evidence type="ECO:0000256" key="1">
    <source>
        <dbReference type="SAM" id="Phobius"/>
    </source>
</evidence>
<proteinExistence type="predicted"/>
<dbReference type="Proteomes" id="UP000590542">
    <property type="component" value="Unassembled WGS sequence"/>
</dbReference>
<keyword evidence="1" id="KW-1133">Transmembrane helix</keyword>
<organism evidence="2 3">
    <name type="scientific">candidate division WWE3 bacterium</name>
    <dbReference type="NCBI Taxonomy" id="2053526"/>
    <lineage>
        <taxon>Bacteria</taxon>
        <taxon>Katanobacteria</taxon>
    </lineage>
</organism>
<gene>
    <name evidence="2" type="ORF">GYA37_00235</name>
</gene>
<dbReference type="PROSITE" id="PS51257">
    <property type="entry name" value="PROKAR_LIPOPROTEIN"/>
    <property type="match status" value="1"/>
</dbReference>
<feature type="transmembrane region" description="Helical" evidence="1">
    <location>
        <begin position="44"/>
        <end position="61"/>
    </location>
</feature>
<evidence type="ECO:0000313" key="3">
    <source>
        <dbReference type="Proteomes" id="UP000590542"/>
    </source>
</evidence>
<sequence>MNKKFLFIILIGLMFLLVSCVPGPNPYVKTADENGKVAGFWSGLWHGIISPITFFISLFTDDVSVYDVHNNGNWYDFGFVLGAGIILGGSGSSSSRRD</sequence>
<accession>A0A7X9E6A5</accession>
<keyword evidence="1" id="KW-0472">Membrane</keyword>
<dbReference type="AlphaFoldDB" id="A0A7X9E6A5"/>
<protein>
    <submittedName>
        <fullName evidence="2">Uncharacterized protein</fullName>
    </submittedName>
</protein>
<name>A0A7X9E6A5_UNCKA</name>
<keyword evidence="1" id="KW-0812">Transmembrane</keyword>
<evidence type="ECO:0000313" key="2">
    <source>
        <dbReference type="EMBL" id="NMB91261.1"/>
    </source>
</evidence>
<dbReference type="EMBL" id="JAAZNV010000005">
    <property type="protein sequence ID" value="NMB91261.1"/>
    <property type="molecule type" value="Genomic_DNA"/>
</dbReference>